<evidence type="ECO:0000259" key="3">
    <source>
        <dbReference type="Pfam" id="PF01557"/>
    </source>
</evidence>
<dbReference type="EMBL" id="AYKW01000067">
    <property type="protein sequence ID" value="PIL24360.1"/>
    <property type="molecule type" value="Genomic_DNA"/>
</dbReference>
<evidence type="ECO:0000256" key="2">
    <source>
        <dbReference type="ARBA" id="ARBA00022723"/>
    </source>
</evidence>
<keyword evidence="5" id="KW-1185">Reference proteome</keyword>
<dbReference type="SUPFAM" id="SSF56529">
    <property type="entry name" value="FAH"/>
    <property type="match status" value="1"/>
</dbReference>
<dbReference type="GO" id="GO:0018773">
    <property type="term" value="F:acetylpyruvate hydrolase activity"/>
    <property type="evidence" value="ECO:0007669"/>
    <property type="project" value="TreeGrafter"/>
</dbReference>
<proteinExistence type="inferred from homology"/>
<dbReference type="FunFam" id="3.90.850.10:FF:000003">
    <property type="entry name" value="Fumarylacetoacetate hydrolase domain-containing 1"/>
    <property type="match status" value="1"/>
</dbReference>
<dbReference type="Pfam" id="PF01557">
    <property type="entry name" value="FAA_hydrolase"/>
    <property type="match status" value="1"/>
</dbReference>
<protein>
    <recommendedName>
        <fullName evidence="3">Fumarylacetoacetase-like C-terminal domain-containing protein</fullName>
    </recommendedName>
</protein>
<dbReference type="PANTHER" id="PTHR11820:SF7">
    <property type="entry name" value="ACYLPYRUVASE FAHD1, MITOCHONDRIAL"/>
    <property type="match status" value="1"/>
</dbReference>
<dbReference type="GO" id="GO:0005739">
    <property type="term" value="C:mitochondrion"/>
    <property type="evidence" value="ECO:0007669"/>
    <property type="project" value="TreeGrafter"/>
</dbReference>
<accession>A0A2G8RS72</accession>
<gene>
    <name evidence="4" type="ORF">GSI_14113</name>
</gene>
<dbReference type="AlphaFoldDB" id="A0A2G8RS72"/>
<dbReference type="GO" id="GO:0046872">
    <property type="term" value="F:metal ion binding"/>
    <property type="evidence" value="ECO:0007669"/>
    <property type="project" value="UniProtKB-KW"/>
</dbReference>
<evidence type="ECO:0000313" key="5">
    <source>
        <dbReference type="Proteomes" id="UP000230002"/>
    </source>
</evidence>
<evidence type="ECO:0000313" key="4">
    <source>
        <dbReference type="EMBL" id="PIL24360.1"/>
    </source>
</evidence>
<comment type="similarity">
    <text evidence="1">Belongs to the FAH family.</text>
</comment>
<sequence length="264" mass="28327">MFAATLRNSAKTLDFARCSTTSLRTFSSTSRAHTSVAASFVQQGKKIVAIGRNYSEHAKELNNAVPKEPIIFLKPTTSYVASGGTVEIPQGILAHYEVELGVVVSKRGRDIPASQAESYVAGYALAVDMTARNLQEEIKAKRLPWTVAKGFDTFTPISSYIPKESVSDAANLNLTLKVNGAVKQDGNTKDMIFTIPKLIEHVSTIMTLEEGDLILTGTPSGVGPVVPGDKVECALKDSTGKQLATLDFAAVQREGGYLYKPESA</sequence>
<dbReference type="PANTHER" id="PTHR11820">
    <property type="entry name" value="ACYLPYRUVASE"/>
    <property type="match status" value="1"/>
</dbReference>
<dbReference type="GO" id="GO:0019752">
    <property type="term" value="P:carboxylic acid metabolic process"/>
    <property type="evidence" value="ECO:0007669"/>
    <property type="project" value="UniProtKB-ARBA"/>
</dbReference>
<dbReference type="STRING" id="1077348.A0A2G8RS72"/>
<organism evidence="4 5">
    <name type="scientific">Ganoderma sinense ZZ0214-1</name>
    <dbReference type="NCBI Taxonomy" id="1077348"/>
    <lineage>
        <taxon>Eukaryota</taxon>
        <taxon>Fungi</taxon>
        <taxon>Dikarya</taxon>
        <taxon>Basidiomycota</taxon>
        <taxon>Agaricomycotina</taxon>
        <taxon>Agaricomycetes</taxon>
        <taxon>Polyporales</taxon>
        <taxon>Polyporaceae</taxon>
        <taxon>Ganoderma</taxon>
    </lineage>
</organism>
<feature type="domain" description="Fumarylacetoacetase-like C-terminal" evidence="3">
    <location>
        <begin position="46"/>
        <end position="236"/>
    </location>
</feature>
<evidence type="ECO:0000256" key="1">
    <source>
        <dbReference type="ARBA" id="ARBA00010211"/>
    </source>
</evidence>
<dbReference type="Gene3D" id="3.90.850.10">
    <property type="entry name" value="Fumarylacetoacetase-like, C-terminal domain"/>
    <property type="match status" value="1"/>
</dbReference>
<dbReference type="InterPro" id="IPR011234">
    <property type="entry name" value="Fumarylacetoacetase-like_C"/>
</dbReference>
<keyword evidence="2" id="KW-0479">Metal-binding</keyword>
<dbReference type="OrthoDB" id="74910at2759"/>
<dbReference type="Proteomes" id="UP000230002">
    <property type="component" value="Unassembled WGS sequence"/>
</dbReference>
<reference evidence="4 5" key="1">
    <citation type="journal article" date="2015" name="Sci. Rep.">
        <title>Chromosome-level genome map provides insights into diverse defense mechanisms in the medicinal fungus Ganoderma sinense.</title>
        <authorList>
            <person name="Zhu Y."/>
            <person name="Xu J."/>
            <person name="Sun C."/>
            <person name="Zhou S."/>
            <person name="Xu H."/>
            <person name="Nelson D.R."/>
            <person name="Qian J."/>
            <person name="Song J."/>
            <person name="Luo H."/>
            <person name="Xiang L."/>
            <person name="Li Y."/>
            <person name="Xu Z."/>
            <person name="Ji A."/>
            <person name="Wang L."/>
            <person name="Lu S."/>
            <person name="Hayward A."/>
            <person name="Sun W."/>
            <person name="Li X."/>
            <person name="Schwartz D.C."/>
            <person name="Wang Y."/>
            <person name="Chen S."/>
        </authorList>
    </citation>
    <scope>NUCLEOTIDE SEQUENCE [LARGE SCALE GENOMIC DNA]</scope>
    <source>
        <strain evidence="4 5">ZZ0214-1</strain>
    </source>
</reference>
<dbReference type="InterPro" id="IPR036663">
    <property type="entry name" value="Fumarylacetoacetase_C_sf"/>
</dbReference>
<comment type="caution">
    <text evidence="4">The sequence shown here is derived from an EMBL/GenBank/DDBJ whole genome shotgun (WGS) entry which is preliminary data.</text>
</comment>
<name>A0A2G8RS72_9APHY</name>